<sequence>MIGGAALFGRRGLYDAEMGAAFRASDVRIRRLREGKRRKRPADGGGREMFDPSSGYNPTFGHNHNIGSHSDASGGCAGSY</sequence>
<accession>A0A1T3P3A4</accession>
<name>A0A1T3P3A4_9ACTN</name>
<protein>
    <submittedName>
        <fullName evidence="2">Uncharacterized protein</fullName>
    </submittedName>
</protein>
<dbReference type="Proteomes" id="UP000190037">
    <property type="component" value="Unassembled WGS sequence"/>
</dbReference>
<comment type="caution">
    <text evidence="2">The sequence shown here is derived from an EMBL/GenBank/DDBJ whole genome shotgun (WGS) entry which is preliminary data.</text>
</comment>
<feature type="compositionally biased region" description="Polar residues" evidence="1">
    <location>
        <begin position="54"/>
        <end position="71"/>
    </location>
</feature>
<dbReference type="AlphaFoldDB" id="A0A1T3P3A4"/>
<feature type="region of interest" description="Disordered" evidence="1">
    <location>
        <begin position="32"/>
        <end position="80"/>
    </location>
</feature>
<proteinExistence type="predicted"/>
<dbReference type="STRING" id="159449.B4N89_23815"/>
<dbReference type="EMBL" id="MWQN01000001">
    <property type="protein sequence ID" value="OPC83563.1"/>
    <property type="molecule type" value="Genomic_DNA"/>
</dbReference>
<feature type="compositionally biased region" description="Basic and acidic residues" evidence="1">
    <location>
        <begin position="41"/>
        <end position="50"/>
    </location>
</feature>
<evidence type="ECO:0000256" key="1">
    <source>
        <dbReference type="SAM" id="MobiDB-lite"/>
    </source>
</evidence>
<organism evidence="2 3">
    <name type="scientific">Embleya scabrispora</name>
    <dbReference type="NCBI Taxonomy" id="159449"/>
    <lineage>
        <taxon>Bacteria</taxon>
        <taxon>Bacillati</taxon>
        <taxon>Actinomycetota</taxon>
        <taxon>Actinomycetes</taxon>
        <taxon>Kitasatosporales</taxon>
        <taxon>Streptomycetaceae</taxon>
        <taxon>Embleya</taxon>
    </lineage>
</organism>
<evidence type="ECO:0000313" key="3">
    <source>
        <dbReference type="Proteomes" id="UP000190037"/>
    </source>
</evidence>
<reference evidence="2 3" key="1">
    <citation type="submission" date="2017-03" db="EMBL/GenBank/DDBJ databases">
        <title>Draft genome sequence of Streptomyces scabrisporus NF3, endophyte isolated from Amphipterygium adstringens.</title>
        <authorList>
            <person name="Vazquez M."/>
            <person name="Ceapa C.D."/>
            <person name="Rodriguez Luna D."/>
            <person name="Sanchez Esquivel S."/>
        </authorList>
    </citation>
    <scope>NUCLEOTIDE SEQUENCE [LARGE SCALE GENOMIC DNA]</scope>
    <source>
        <strain evidence="2 3">NF3</strain>
    </source>
</reference>
<keyword evidence="3" id="KW-1185">Reference proteome</keyword>
<dbReference type="RefSeq" id="WP_078977846.1">
    <property type="nucleotide sequence ID" value="NZ_MWQN01000001.1"/>
</dbReference>
<gene>
    <name evidence="2" type="ORF">B4N89_23815</name>
</gene>
<evidence type="ECO:0000313" key="2">
    <source>
        <dbReference type="EMBL" id="OPC83563.1"/>
    </source>
</evidence>